<feature type="domain" description="Tr-type G" evidence="10">
    <location>
        <begin position="497"/>
        <end position="670"/>
    </location>
</feature>
<dbReference type="PRINTS" id="PR00315">
    <property type="entry name" value="ELONGATNFCT"/>
</dbReference>
<feature type="region of interest" description="Disordered" evidence="8">
    <location>
        <begin position="81"/>
        <end position="143"/>
    </location>
</feature>
<keyword evidence="5" id="KW-0342">GTP-binding</keyword>
<dbReference type="InterPro" id="IPR000178">
    <property type="entry name" value="TF_IF2_bacterial-like"/>
</dbReference>
<reference evidence="11" key="1">
    <citation type="submission" date="2022-11" db="EMBL/GenBank/DDBJ databases">
        <authorList>
            <person name="Hyden B.L."/>
            <person name="Feng K."/>
            <person name="Yates T."/>
            <person name="Jawdy S."/>
            <person name="Smart L.B."/>
            <person name="Muchero W."/>
        </authorList>
    </citation>
    <scope>NUCLEOTIDE SEQUENCE</scope>
    <source>
        <tissue evidence="11">Shoot tip</tissue>
    </source>
</reference>
<keyword evidence="2" id="KW-0396">Initiation factor</keyword>
<organism evidence="11 12">
    <name type="scientific">Salix viminalis</name>
    <name type="common">Common osier</name>
    <name type="synonym">Basket willow</name>
    <dbReference type="NCBI Taxonomy" id="40686"/>
    <lineage>
        <taxon>Eukaryota</taxon>
        <taxon>Viridiplantae</taxon>
        <taxon>Streptophyta</taxon>
        <taxon>Embryophyta</taxon>
        <taxon>Tracheophyta</taxon>
        <taxon>Spermatophyta</taxon>
        <taxon>Magnoliopsida</taxon>
        <taxon>eudicotyledons</taxon>
        <taxon>Gunneridae</taxon>
        <taxon>Pentapetalae</taxon>
        <taxon>rosids</taxon>
        <taxon>fabids</taxon>
        <taxon>Malpighiales</taxon>
        <taxon>Salicaceae</taxon>
        <taxon>Saliceae</taxon>
        <taxon>Salix</taxon>
    </lineage>
</organism>
<dbReference type="PANTHER" id="PTHR43381:SF5">
    <property type="entry name" value="TR-TYPE G DOMAIN-CONTAINING PROTEIN"/>
    <property type="match status" value="1"/>
</dbReference>
<dbReference type="HAMAP" id="MF_00100_B">
    <property type="entry name" value="IF_2_B"/>
    <property type="match status" value="1"/>
</dbReference>
<sequence length="1024" mass="109466">MGSMVVLVGSMPSLASLVSIGSLSGSTATSSCVESSSYSVVKRVSLSKKSLRRAKSWHCVCKYSVTATDFIAEQGNAVSLDSSSSTIRGGSNGDGNDGDSEVVLKPSPKPVLKSKDETLLSMNSVGWGSSRGSGDSDEEEERNKVIDSLDEVLEKAAKLETSKQSQVGSIRKENGNVNKMTPSNSYTDSRNANSTATAGKAKNLRSVWRKGDTVSSVQRVVKEVPKASNKFIKDEPKTVEGAKLESQSSVPLKPPQPPIRQPKLQARPSATPPPMIKKPVILKDVGAAPKSPIKDETGSGAAQSKGQPILIDKFARKKPVVDPLIAQAVLAPTKPGKGPAPGKYKDRKKGVSLGTPRRRMVDNDVEIPDEELNVSIPGAKGMLRKGRKWTKASRKAAKLQAAREAAPVKVEILEVGEKGMSIEELAYNLTMGEGEILGLLFSKGIKPDGVQTLDKEMVKMVCKEYEVEVIDADPVKFEEMAKKNEILDEDDLDKLQDRPPVLTIMGHVDHGKTTLLDHIRKSKVAASEAGGITQGIGAYKVMVPVDGKLQPCVFLDTPGHEAFGAMRARGARVTDIAIIVVAADDGIRPQTNEAIAHAKAAGVPIVIAINKIDKDGANPERVMQELSSIGLMPEDWGGDVPMVQISALKGENIDDLLETVMLVAELQELKANPDRNAKGTVIEAGLDKSKGPVATFIIQNGTLKRGDVVVCGEAFGKVRALFEDGGKRVDQVGPSIPVQVIGLSNVPIAGDEFEVVASLDIARERAEARAELLWDERISAKAGDGKVTLSSLASAVSAGKLSGLDLHQLNIIMKVDLQGSIEAVRQALQVLPRDNVTLKFLLQATGDISNSDIDLAVATEAIILGFNVKAPGSVKSYAEKKGVEIRLYRVIYELIDDVRNAMEGLLETVEEQEPIGSTVVRAVFSSGSGRVAGCMVTEGKVVKGCGIRVVRNRKTVHIGVLDSLRRVKEIVKEVNAGLECGIGAEDYDDWEDGDIIEAFNTVEKKRTLEEASASMAAAMEEVGF</sequence>
<evidence type="ECO:0000256" key="2">
    <source>
        <dbReference type="ARBA" id="ARBA00022540"/>
    </source>
</evidence>
<dbReference type="GO" id="GO:0005737">
    <property type="term" value="C:cytoplasm"/>
    <property type="evidence" value="ECO:0007669"/>
    <property type="project" value="TreeGrafter"/>
</dbReference>
<evidence type="ECO:0000256" key="8">
    <source>
        <dbReference type="SAM" id="MobiDB-lite"/>
    </source>
</evidence>
<comment type="similarity">
    <text evidence="1">Belongs to the TRAFAC class translation factor GTPase superfamily. Classic translation factor GTPase family. IF-2 subfamily.</text>
</comment>
<feature type="chain" id="PRO_5040419085" description="Translation initiation factor IF-2, chloroplastic" evidence="9">
    <location>
        <begin position="16"/>
        <end position="1024"/>
    </location>
</feature>
<reference evidence="11" key="2">
    <citation type="journal article" date="2023" name="Int. J. Mol. Sci.">
        <title>De Novo Assembly and Annotation of 11 Diverse Shrub Willow (Salix) Genomes Reveals Novel Gene Organization in Sex-Linked Regions.</title>
        <authorList>
            <person name="Hyden B."/>
            <person name="Feng K."/>
            <person name="Yates T.B."/>
            <person name="Jawdy S."/>
            <person name="Cereghino C."/>
            <person name="Smart L.B."/>
            <person name="Muchero W."/>
        </authorList>
    </citation>
    <scope>NUCLEOTIDE SEQUENCE [LARGE SCALE GENOMIC DNA]</scope>
    <source>
        <tissue evidence="11">Shoot tip</tissue>
    </source>
</reference>
<keyword evidence="4" id="KW-0648">Protein biosynthesis</keyword>
<name>A0A9Q0VNU9_SALVM</name>
<evidence type="ECO:0000256" key="3">
    <source>
        <dbReference type="ARBA" id="ARBA00022741"/>
    </source>
</evidence>
<evidence type="ECO:0000256" key="1">
    <source>
        <dbReference type="ARBA" id="ARBA00007733"/>
    </source>
</evidence>
<comment type="function">
    <text evidence="6">One of the essential components for the initiation of protein synthesis. Protects formylmethionyl-tRNA from spontaneous hydrolysis and promotes its binding to the 30S ribosomal subunits. Also involved in the hydrolysis of GTP during the formation of the 70S ribosomal complex.</text>
</comment>
<dbReference type="NCBIfam" id="TIGR00487">
    <property type="entry name" value="IF-2"/>
    <property type="match status" value="1"/>
</dbReference>
<dbReference type="AlphaFoldDB" id="A0A9Q0VNU9"/>
<evidence type="ECO:0000313" key="12">
    <source>
        <dbReference type="Proteomes" id="UP001151529"/>
    </source>
</evidence>
<dbReference type="Pfam" id="PF11987">
    <property type="entry name" value="IF-2"/>
    <property type="match status" value="1"/>
</dbReference>
<dbReference type="FunFam" id="2.40.30.10:FF:000054">
    <property type="entry name" value="Translation initiation factor IF-2"/>
    <property type="match status" value="1"/>
</dbReference>
<keyword evidence="9" id="KW-0732">Signal</keyword>
<dbReference type="InterPro" id="IPR023115">
    <property type="entry name" value="TIF_IF2_dom3"/>
</dbReference>
<dbReference type="FunFam" id="2.40.30.10:FF:000008">
    <property type="entry name" value="Translation initiation factor IF-2"/>
    <property type="match status" value="1"/>
</dbReference>
<dbReference type="GO" id="GO:0003743">
    <property type="term" value="F:translation initiation factor activity"/>
    <property type="evidence" value="ECO:0007669"/>
    <property type="project" value="UniProtKB-KW"/>
</dbReference>
<feature type="signal peptide" evidence="9">
    <location>
        <begin position="1"/>
        <end position="15"/>
    </location>
</feature>
<dbReference type="Proteomes" id="UP001151529">
    <property type="component" value="Chromosome 16"/>
</dbReference>
<dbReference type="EMBL" id="JAPFFL010000001">
    <property type="protein sequence ID" value="KAJ6752266.1"/>
    <property type="molecule type" value="Genomic_DNA"/>
</dbReference>
<dbReference type="GO" id="GO:0005525">
    <property type="term" value="F:GTP binding"/>
    <property type="evidence" value="ECO:0007669"/>
    <property type="project" value="UniProtKB-KW"/>
</dbReference>
<feature type="region of interest" description="Disordered" evidence="8">
    <location>
        <begin position="163"/>
        <end position="308"/>
    </location>
</feature>
<protein>
    <recommendedName>
        <fullName evidence="7">Translation initiation factor IF-2, chloroplastic</fullName>
    </recommendedName>
</protein>
<dbReference type="SUPFAM" id="SSF52156">
    <property type="entry name" value="Initiation factor IF2/eIF5b, domain 3"/>
    <property type="match status" value="1"/>
</dbReference>
<dbReference type="NCBIfam" id="TIGR00231">
    <property type="entry name" value="small_GTP"/>
    <property type="match status" value="1"/>
</dbReference>
<evidence type="ECO:0000256" key="6">
    <source>
        <dbReference type="ARBA" id="ARBA00025162"/>
    </source>
</evidence>
<dbReference type="CDD" id="cd03702">
    <property type="entry name" value="IF2_mtIF2_II"/>
    <property type="match status" value="1"/>
</dbReference>
<dbReference type="SUPFAM" id="SSF52540">
    <property type="entry name" value="P-loop containing nucleoside triphosphate hydrolases"/>
    <property type="match status" value="1"/>
</dbReference>
<keyword evidence="12" id="KW-1185">Reference proteome</keyword>
<dbReference type="GO" id="GO:0003924">
    <property type="term" value="F:GTPase activity"/>
    <property type="evidence" value="ECO:0007669"/>
    <property type="project" value="InterPro"/>
</dbReference>
<dbReference type="InterPro" id="IPR015760">
    <property type="entry name" value="TIF_IF2"/>
</dbReference>
<proteinExistence type="inferred from homology"/>
<dbReference type="Gene3D" id="3.40.50.10050">
    <property type="entry name" value="Translation initiation factor IF- 2, domain 3"/>
    <property type="match status" value="1"/>
</dbReference>
<dbReference type="InterPro" id="IPR053905">
    <property type="entry name" value="EF-G-like_DII"/>
</dbReference>
<feature type="compositionally biased region" description="Basic and acidic residues" evidence="8">
    <location>
        <begin position="220"/>
        <end position="243"/>
    </location>
</feature>
<dbReference type="Pfam" id="PF04760">
    <property type="entry name" value="IF2_N"/>
    <property type="match status" value="1"/>
</dbReference>
<dbReference type="Pfam" id="PF00009">
    <property type="entry name" value="GTP_EFTU"/>
    <property type="match status" value="1"/>
</dbReference>
<dbReference type="PANTHER" id="PTHR43381">
    <property type="entry name" value="TRANSLATION INITIATION FACTOR IF-2-RELATED"/>
    <property type="match status" value="1"/>
</dbReference>
<dbReference type="SUPFAM" id="SSF50447">
    <property type="entry name" value="Translation proteins"/>
    <property type="match status" value="2"/>
</dbReference>
<dbReference type="InterPro" id="IPR000795">
    <property type="entry name" value="T_Tr_GTP-bd_dom"/>
</dbReference>
<dbReference type="InterPro" id="IPR044145">
    <property type="entry name" value="IF2_II"/>
</dbReference>
<feature type="compositionally biased region" description="Polar residues" evidence="8">
    <location>
        <begin position="175"/>
        <end position="197"/>
    </location>
</feature>
<evidence type="ECO:0000259" key="10">
    <source>
        <dbReference type="PROSITE" id="PS51722"/>
    </source>
</evidence>
<dbReference type="PROSITE" id="PS01176">
    <property type="entry name" value="IF2"/>
    <property type="match status" value="1"/>
</dbReference>
<evidence type="ECO:0000256" key="5">
    <source>
        <dbReference type="ARBA" id="ARBA00023134"/>
    </source>
</evidence>
<evidence type="ECO:0000256" key="4">
    <source>
        <dbReference type="ARBA" id="ARBA00022917"/>
    </source>
</evidence>
<dbReference type="Gene3D" id="2.40.30.10">
    <property type="entry name" value="Translation factors"/>
    <property type="match status" value="2"/>
</dbReference>
<keyword evidence="3" id="KW-0547">Nucleotide-binding</keyword>
<dbReference type="InterPro" id="IPR009000">
    <property type="entry name" value="Transl_B-barrel_sf"/>
</dbReference>
<gene>
    <name evidence="11" type="ORF">OIU85_002671</name>
</gene>
<dbReference type="FunFam" id="3.40.50.300:FF:000019">
    <property type="entry name" value="Translation initiation factor IF-2"/>
    <property type="match status" value="1"/>
</dbReference>
<dbReference type="Gene3D" id="3.40.50.300">
    <property type="entry name" value="P-loop containing nucleotide triphosphate hydrolases"/>
    <property type="match status" value="1"/>
</dbReference>
<dbReference type="OrthoDB" id="361630at2759"/>
<dbReference type="Pfam" id="PF22042">
    <property type="entry name" value="EF-G_D2"/>
    <property type="match status" value="1"/>
</dbReference>
<comment type="caution">
    <text evidence="11">The sequence shown here is derived from an EMBL/GenBank/DDBJ whole genome shotgun (WGS) entry which is preliminary data.</text>
</comment>
<dbReference type="CDD" id="cd03692">
    <property type="entry name" value="mtIF2_IVc"/>
    <property type="match status" value="1"/>
</dbReference>
<dbReference type="InterPro" id="IPR006847">
    <property type="entry name" value="IF2_N"/>
</dbReference>
<dbReference type="InterPro" id="IPR036925">
    <property type="entry name" value="TIF_IF2_dom3_sf"/>
</dbReference>
<dbReference type="CDD" id="cd01887">
    <property type="entry name" value="IF2_eIF5B"/>
    <property type="match status" value="1"/>
</dbReference>
<evidence type="ECO:0000313" key="11">
    <source>
        <dbReference type="EMBL" id="KAJ6752266.1"/>
    </source>
</evidence>
<evidence type="ECO:0000256" key="9">
    <source>
        <dbReference type="SAM" id="SignalP"/>
    </source>
</evidence>
<dbReference type="PROSITE" id="PS51722">
    <property type="entry name" value="G_TR_2"/>
    <property type="match status" value="1"/>
</dbReference>
<dbReference type="FunFam" id="3.40.50.10050:FF:000001">
    <property type="entry name" value="Translation initiation factor IF-2"/>
    <property type="match status" value="1"/>
</dbReference>
<dbReference type="InterPro" id="IPR027417">
    <property type="entry name" value="P-loop_NTPase"/>
</dbReference>
<evidence type="ECO:0000256" key="7">
    <source>
        <dbReference type="ARBA" id="ARBA00044105"/>
    </source>
</evidence>
<dbReference type="InterPro" id="IPR005225">
    <property type="entry name" value="Small_GTP-bd"/>
</dbReference>
<accession>A0A9Q0VNU9</accession>